<evidence type="ECO:0000259" key="17">
    <source>
        <dbReference type="Pfam" id="PF00593"/>
    </source>
</evidence>
<accession>A0A6L8K4K8</accession>
<organism evidence="19 20">
    <name type="scientific">Duganella flavida</name>
    <dbReference type="NCBI Taxonomy" id="2692175"/>
    <lineage>
        <taxon>Bacteria</taxon>
        <taxon>Pseudomonadati</taxon>
        <taxon>Pseudomonadota</taxon>
        <taxon>Betaproteobacteria</taxon>
        <taxon>Burkholderiales</taxon>
        <taxon>Oxalobacteraceae</taxon>
        <taxon>Telluria group</taxon>
        <taxon>Duganella</taxon>
    </lineage>
</organism>
<keyword evidence="20" id="KW-1185">Reference proteome</keyword>
<dbReference type="GO" id="GO:0015891">
    <property type="term" value="P:siderophore transport"/>
    <property type="evidence" value="ECO:0007669"/>
    <property type="project" value="InterPro"/>
</dbReference>
<evidence type="ECO:0000256" key="4">
    <source>
        <dbReference type="ARBA" id="ARBA00022452"/>
    </source>
</evidence>
<evidence type="ECO:0000256" key="15">
    <source>
        <dbReference type="RuleBase" id="RU003357"/>
    </source>
</evidence>
<comment type="caution">
    <text evidence="19">The sequence shown here is derived from an EMBL/GenBank/DDBJ whole genome shotgun (WGS) entry which is preliminary data.</text>
</comment>
<keyword evidence="11 14" id="KW-0472">Membrane</keyword>
<dbReference type="AlphaFoldDB" id="A0A6L8K4K8"/>
<feature type="domain" description="TonB-dependent receptor plug" evidence="18">
    <location>
        <begin position="80"/>
        <end position="175"/>
    </location>
</feature>
<reference evidence="19 20" key="1">
    <citation type="submission" date="2019-12" db="EMBL/GenBank/DDBJ databases">
        <title>Novel species isolated from a subtropical stream in China.</title>
        <authorList>
            <person name="Lu H."/>
        </authorList>
    </citation>
    <scope>NUCLEOTIDE SEQUENCE [LARGE SCALE GENOMIC DNA]</scope>
    <source>
        <strain evidence="19 20">FT135W</strain>
    </source>
</reference>
<dbReference type="InterPro" id="IPR000531">
    <property type="entry name" value="Beta-barrel_TonB"/>
</dbReference>
<dbReference type="Proteomes" id="UP000479335">
    <property type="component" value="Unassembled WGS sequence"/>
</dbReference>
<keyword evidence="4 14" id="KW-1134">Transmembrane beta strand</keyword>
<dbReference type="PANTHER" id="PTHR32552">
    <property type="entry name" value="FERRICHROME IRON RECEPTOR-RELATED"/>
    <property type="match status" value="1"/>
</dbReference>
<evidence type="ECO:0000256" key="8">
    <source>
        <dbReference type="ARBA" id="ARBA00023004"/>
    </source>
</evidence>
<evidence type="ECO:0000256" key="11">
    <source>
        <dbReference type="ARBA" id="ARBA00023136"/>
    </source>
</evidence>
<dbReference type="InterPro" id="IPR037066">
    <property type="entry name" value="Plug_dom_sf"/>
</dbReference>
<dbReference type="Pfam" id="PF00593">
    <property type="entry name" value="TonB_dep_Rec_b-barrel"/>
    <property type="match status" value="1"/>
</dbReference>
<dbReference type="PROSITE" id="PS52016">
    <property type="entry name" value="TONB_DEPENDENT_REC_3"/>
    <property type="match status" value="1"/>
</dbReference>
<feature type="region of interest" description="Disordered" evidence="16">
    <location>
        <begin position="24"/>
        <end position="46"/>
    </location>
</feature>
<dbReference type="CDD" id="cd01347">
    <property type="entry name" value="ligand_gated_channel"/>
    <property type="match status" value="1"/>
</dbReference>
<dbReference type="Gene3D" id="2.40.170.20">
    <property type="entry name" value="TonB-dependent receptor, beta-barrel domain"/>
    <property type="match status" value="1"/>
</dbReference>
<dbReference type="NCBIfam" id="TIGR01783">
    <property type="entry name" value="TonB-siderophor"/>
    <property type="match status" value="1"/>
</dbReference>
<evidence type="ECO:0000256" key="1">
    <source>
        <dbReference type="ARBA" id="ARBA00004571"/>
    </source>
</evidence>
<evidence type="ECO:0000256" key="3">
    <source>
        <dbReference type="ARBA" id="ARBA00022448"/>
    </source>
</evidence>
<evidence type="ECO:0000256" key="2">
    <source>
        <dbReference type="ARBA" id="ARBA00009810"/>
    </source>
</evidence>
<dbReference type="InterPro" id="IPR036942">
    <property type="entry name" value="Beta-barrel_TonB_sf"/>
</dbReference>
<keyword evidence="9" id="KW-0406">Ion transport</keyword>
<keyword evidence="7" id="KW-0732">Signal</keyword>
<dbReference type="EMBL" id="WWCN01000003">
    <property type="protein sequence ID" value="MYM22170.1"/>
    <property type="molecule type" value="Genomic_DNA"/>
</dbReference>
<evidence type="ECO:0000313" key="19">
    <source>
        <dbReference type="EMBL" id="MYM22170.1"/>
    </source>
</evidence>
<feature type="domain" description="TonB-dependent receptor-like beta-barrel" evidence="17">
    <location>
        <begin position="268"/>
        <end position="691"/>
    </location>
</feature>
<sequence length="724" mass="77845">MCICVAAAFATSIDVRAKGAAAPGADLSPVLDATTDHGGTPTDQKQDASSWIMKQVVVTGRRERYAVPTATAATRTDTPLIEVPQSVQVLTRSLIEDQDRRTLGEALINVSGVVPTRSEEQLLISPLVRGFPAEVYLDGLPIYAGNQQAFDPTSLVGVERIDVLKGPSATLYGGGLGTPLGGVINIESERPNDKLGGFLAMRAGSYSNKGASGDINVPIAPGVAARIAGEYQNNESWIDQVHGRRWSLQPSLSFQVDPATDLLLQGQANHRSQLEYSGMPAGQALAGQIDRNAFPGSPLAQPLTTNNNHMGQATLRHRFSDDVKLTVSGRYYKSAIREYGSFVDPDMMAPDPATPTVYPILPITMITDTKEATFDANVQAKVEMLGGTHTFLAGLDYDWTRFSSNMGLFVSDTPEGTIDLAKPVYDVIYTPQLPVNYLQTDHYRTIAFYLQDQATYGRLHVTGALRYTQLKFEEASNIGVANDDSYHRFSPRIGATLDIAPGVALFAGYATAFRAAFGFVGVAVPKPETSRNIDGGLKLALPTAGLSGTFSVFNQTRDNVATADPNNVGFNIQTGQQRARGVEADLIWEPTPALSLLANYAHTNTRVTADNAIPVGSELTRVPRNSGRLAAHYRILNGAAEGLSFGAGITALSTRQLTLPNTLSVPGYAMIDAQAAYDLGRFTIQASVVNLAGRRSFDTYQYFGNPLVMPVQPRSAFLTLKTKF</sequence>
<evidence type="ECO:0000259" key="18">
    <source>
        <dbReference type="Pfam" id="PF07715"/>
    </source>
</evidence>
<evidence type="ECO:0000256" key="9">
    <source>
        <dbReference type="ARBA" id="ARBA00023065"/>
    </source>
</evidence>
<protein>
    <submittedName>
        <fullName evidence="19">TonB-dependent siderophore receptor</fullName>
    </submittedName>
</protein>
<keyword evidence="5" id="KW-0410">Iron transport</keyword>
<evidence type="ECO:0000256" key="7">
    <source>
        <dbReference type="ARBA" id="ARBA00022729"/>
    </source>
</evidence>
<dbReference type="InterPro" id="IPR039426">
    <property type="entry name" value="TonB-dep_rcpt-like"/>
</dbReference>
<dbReference type="GO" id="GO:0009279">
    <property type="term" value="C:cell outer membrane"/>
    <property type="evidence" value="ECO:0007669"/>
    <property type="project" value="UniProtKB-SubCell"/>
</dbReference>
<name>A0A6L8K4K8_9BURK</name>
<comment type="similarity">
    <text evidence="2 14 15">Belongs to the TonB-dependent receptor family.</text>
</comment>
<dbReference type="InterPro" id="IPR010105">
    <property type="entry name" value="TonB_sidphr_rcpt"/>
</dbReference>
<evidence type="ECO:0000256" key="6">
    <source>
        <dbReference type="ARBA" id="ARBA00022692"/>
    </source>
</evidence>
<evidence type="ECO:0000256" key="14">
    <source>
        <dbReference type="PROSITE-ProRule" id="PRU01360"/>
    </source>
</evidence>
<proteinExistence type="inferred from homology"/>
<dbReference type="SUPFAM" id="SSF56935">
    <property type="entry name" value="Porins"/>
    <property type="match status" value="1"/>
</dbReference>
<evidence type="ECO:0000313" key="20">
    <source>
        <dbReference type="Proteomes" id="UP000479335"/>
    </source>
</evidence>
<keyword evidence="6 14" id="KW-0812">Transmembrane</keyword>
<keyword evidence="3 14" id="KW-0813">Transport</keyword>
<dbReference type="Gene3D" id="2.170.130.10">
    <property type="entry name" value="TonB-dependent receptor, plug domain"/>
    <property type="match status" value="1"/>
</dbReference>
<gene>
    <name evidence="19" type="ORF">GTP46_05885</name>
</gene>
<keyword evidence="8" id="KW-0408">Iron</keyword>
<dbReference type="Pfam" id="PF07715">
    <property type="entry name" value="Plug"/>
    <property type="match status" value="1"/>
</dbReference>
<evidence type="ECO:0000256" key="16">
    <source>
        <dbReference type="SAM" id="MobiDB-lite"/>
    </source>
</evidence>
<comment type="subcellular location">
    <subcellularLocation>
        <location evidence="1 14">Cell outer membrane</location>
        <topology evidence="1 14">Multi-pass membrane protein</topology>
    </subcellularLocation>
</comment>
<evidence type="ECO:0000256" key="12">
    <source>
        <dbReference type="ARBA" id="ARBA00023170"/>
    </source>
</evidence>
<dbReference type="PANTHER" id="PTHR32552:SF68">
    <property type="entry name" value="FERRICHROME OUTER MEMBRANE TRANSPORTER_PHAGE RECEPTOR"/>
    <property type="match status" value="1"/>
</dbReference>
<dbReference type="GO" id="GO:0038023">
    <property type="term" value="F:signaling receptor activity"/>
    <property type="evidence" value="ECO:0007669"/>
    <property type="project" value="InterPro"/>
</dbReference>
<evidence type="ECO:0000256" key="5">
    <source>
        <dbReference type="ARBA" id="ARBA00022496"/>
    </source>
</evidence>
<dbReference type="GO" id="GO:0015344">
    <property type="term" value="F:siderophore uptake transmembrane transporter activity"/>
    <property type="evidence" value="ECO:0007669"/>
    <property type="project" value="TreeGrafter"/>
</dbReference>
<keyword evidence="13 14" id="KW-0998">Cell outer membrane</keyword>
<evidence type="ECO:0000256" key="10">
    <source>
        <dbReference type="ARBA" id="ARBA00023077"/>
    </source>
</evidence>
<evidence type="ECO:0000256" key="13">
    <source>
        <dbReference type="ARBA" id="ARBA00023237"/>
    </source>
</evidence>
<keyword evidence="12 19" id="KW-0675">Receptor</keyword>
<dbReference type="InterPro" id="IPR012910">
    <property type="entry name" value="Plug_dom"/>
</dbReference>
<keyword evidence="10 15" id="KW-0798">TonB box</keyword>